<dbReference type="InterPro" id="IPR007452">
    <property type="entry name" value="TamB_C"/>
</dbReference>
<dbReference type="GO" id="GO:0005886">
    <property type="term" value="C:plasma membrane"/>
    <property type="evidence" value="ECO:0007669"/>
    <property type="project" value="InterPro"/>
</dbReference>
<dbReference type="GO" id="GO:0090313">
    <property type="term" value="P:regulation of protein targeting to membrane"/>
    <property type="evidence" value="ECO:0007669"/>
    <property type="project" value="TreeGrafter"/>
</dbReference>
<dbReference type="EMBL" id="JACHYB010000002">
    <property type="protein sequence ID" value="MBB3188574.1"/>
    <property type="molecule type" value="Genomic_DNA"/>
</dbReference>
<dbReference type="InterPro" id="IPR008023">
    <property type="entry name" value="DUF748"/>
</dbReference>
<evidence type="ECO:0000313" key="7">
    <source>
        <dbReference type="EMBL" id="MBB3188574.1"/>
    </source>
</evidence>
<evidence type="ECO:0000256" key="2">
    <source>
        <dbReference type="ARBA" id="ARBA00022692"/>
    </source>
</evidence>
<gene>
    <name evidence="7" type="ORF">FHX64_002772</name>
</gene>
<evidence type="ECO:0000256" key="3">
    <source>
        <dbReference type="ARBA" id="ARBA00022989"/>
    </source>
</evidence>
<feature type="transmembrane region" description="Helical" evidence="5">
    <location>
        <begin position="12"/>
        <end position="31"/>
    </location>
</feature>
<evidence type="ECO:0000313" key="8">
    <source>
        <dbReference type="Proteomes" id="UP000544222"/>
    </source>
</evidence>
<keyword evidence="8" id="KW-1185">Reference proteome</keyword>
<dbReference type="PANTHER" id="PTHR30441:SF8">
    <property type="entry name" value="DUF748 DOMAIN-CONTAINING PROTEIN"/>
    <property type="match status" value="1"/>
</dbReference>
<evidence type="ECO:0000256" key="4">
    <source>
        <dbReference type="ARBA" id="ARBA00023136"/>
    </source>
</evidence>
<name>A0A7W5DU30_9PORP</name>
<dbReference type="PANTHER" id="PTHR30441">
    <property type="entry name" value="DUF748 DOMAIN-CONTAINING PROTEIN"/>
    <property type="match status" value="1"/>
</dbReference>
<accession>A0A7W5DU30</accession>
<protein>
    <recommendedName>
        <fullName evidence="6">Translocation and assembly module TamB C-terminal domain-containing protein</fullName>
    </recommendedName>
</protein>
<dbReference type="InterPro" id="IPR052894">
    <property type="entry name" value="AsmA-related"/>
</dbReference>
<evidence type="ECO:0000259" key="6">
    <source>
        <dbReference type="Pfam" id="PF04357"/>
    </source>
</evidence>
<sequence length="1483" mass="166869">MMLKSKQKIPNLALVVIAIIVYLFIFGYILLNMTYVQNVVRKQIVSELSETLHTRVDIAQLSFRPFSHFILKGLYLEDQQRDTLLYVHQVNVRIDFWKLFARKVSITEADMNQFDCHLRIDSTGQSNLAFVLKAFASKDTIHGPMKISFHVSRFKLDHSRFRLTDARKHQTGNHFSLANMDVDNLHLDMSLKEFSSDTLVATIHSLGLKERSGFQINNLQTVVVGNSHRVFFPRFLLEMPKSALRLDSVSFRYGKLSNLSDFVNKVRLKCRLLPSNVILSDLSGFVPAFKGYDDEYKLSTRLEGTIADIKCNDLKITNKNNFKFDGNFEISGLPNINDAFVYANVKQMHLNMAHLQDIIADLTNKPFMLPVPVMRLGTIYFSGSLTGFLSEMVAYGNVSTRLGNLRTDLKLSATNQLRDFSYSGTLSMNGFQLGAFLNNPQIGNVTLRASGKGSSSADKPMVLKANATVSSFVFRNYLYKNILFDASVKNRKFDGTASIHDPNVTFNVAGLIDWNKSNPMYQFTASFENFKPYALHLTPKWKNLAVSMQLQANLEGDLLGQAKGALVINQLSLDNGQDRFVLPLLKIEAHPASGTTNEVLVSSNLINGKIEGHYNLSKIGNDLSYLTSLYLPSLFSKGQKLTYYNDLTWNFTLDSVATDRIGTILNLPVQLHRGGTIQGSLNSKENQFKFTLDVPDATIGKSHLTNMHFVCDNQNKKGEVNFNAMLLQRSSILNVYANFVAANDSLRSSLSWDNNKEPTFAGELVTQTNFLRNNNQLTGKISILPTQIMVNDSVWNMLPCDITTDFHTFWINHFGIERHLQHLYLSGAVSSQPSDSLNVDLLGIHLEDVSDLIKLESPRLNGSVNGKVTVFGALQHPVANANLVIHHFGLNNADWGDNYVTSHWDGVNNILNASVKVYNKNTNSTLVTMSGNFYPSLDSLAFNGTTNHLSIDFLNPYLCTFLASPKGTASGPISLFLKDRHFWIVGDQFVNGGQAGLSYLNTTYTFNDTIHLRRGSIFAHDLAFKDQEGHEGHLALLVRNTDLKDWHYDVKVQGNNLLGLNTTENNNSYFWGKAYASGTVHVYDEGNTTHIDVNATSQSGTNMVFSVDNSQSSISNTFITYVTKSDYHGKEQKKETPKQLKPTDTQTIINTTFNITPEAHVELLIDRRAGDRINAIGSGLINVWYNTTSSDLQMFGNYTVNSGNYLFTFQNALFRDFKIDNGSKIRWDGSAMNPTIDINATYQVNASLADLMDADLLKTTNRTSVLVNCLLNLTGNLLHPDIKFDIELPNARDELKREVKNIINTDEMMNRQIIYLLAFGRFYTPDYMRTSTNSLGQNELLSVATSTLSSQLNNWLSQAVKGLNLGLNWNRSGLGSLQGNDYEAAIQYQNNRWIINGNLGYRDDNFSATKFIGDLDIQYLFSQNGKWSVRAYNHTNDYKELNPSLYTQGIGLTYTENFSSFDELFVDYWETFKKLFDRKINSK</sequence>
<dbReference type="Proteomes" id="UP000544222">
    <property type="component" value="Unassembled WGS sequence"/>
</dbReference>
<comment type="caution">
    <text evidence="7">The sequence shown here is derived from an EMBL/GenBank/DDBJ whole genome shotgun (WGS) entry which is preliminary data.</text>
</comment>
<keyword evidence="4 5" id="KW-0472">Membrane</keyword>
<dbReference type="Pfam" id="PF04357">
    <property type="entry name" value="TamB"/>
    <property type="match status" value="1"/>
</dbReference>
<feature type="domain" description="Translocation and assembly module TamB C-terminal" evidence="6">
    <location>
        <begin position="1031"/>
        <end position="1458"/>
    </location>
</feature>
<evidence type="ECO:0000256" key="1">
    <source>
        <dbReference type="ARBA" id="ARBA00004167"/>
    </source>
</evidence>
<dbReference type="Pfam" id="PF05359">
    <property type="entry name" value="DUF748"/>
    <property type="match status" value="1"/>
</dbReference>
<organism evidence="7 8">
    <name type="scientific">Microbacter margulisiae</name>
    <dbReference type="NCBI Taxonomy" id="1350067"/>
    <lineage>
        <taxon>Bacteria</taxon>
        <taxon>Pseudomonadati</taxon>
        <taxon>Bacteroidota</taxon>
        <taxon>Bacteroidia</taxon>
        <taxon>Bacteroidales</taxon>
        <taxon>Porphyromonadaceae</taxon>
        <taxon>Microbacter</taxon>
    </lineage>
</organism>
<reference evidence="7 8" key="1">
    <citation type="submission" date="2020-08" db="EMBL/GenBank/DDBJ databases">
        <title>Genomic Encyclopedia of Type Strains, Phase IV (KMG-IV): sequencing the most valuable type-strain genomes for metagenomic binning, comparative biology and taxonomic classification.</title>
        <authorList>
            <person name="Goeker M."/>
        </authorList>
    </citation>
    <scope>NUCLEOTIDE SEQUENCE [LARGE SCALE GENOMIC DNA]</scope>
    <source>
        <strain evidence="7 8">DSM 27471</strain>
    </source>
</reference>
<dbReference type="RefSeq" id="WP_183414321.1">
    <property type="nucleotide sequence ID" value="NZ_JACHYB010000002.1"/>
</dbReference>
<evidence type="ECO:0000256" key="5">
    <source>
        <dbReference type="SAM" id="Phobius"/>
    </source>
</evidence>
<keyword evidence="2 5" id="KW-0812">Transmembrane</keyword>
<comment type="subcellular location">
    <subcellularLocation>
        <location evidence="1">Membrane</location>
        <topology evidence="1">Single-pass membrane protein</topology>
    </subcellularLocation>
</comment>
<proteinExistence type="predicted"/>
<dbReference type="GO" id="GO:0009306">
    <property type="term" value="P:protein secretion"/>
    <property type="evidence" value="ECO:0007669"/>
    <property type="project" value="InterPro"/>
</dbReference>
<keyword evidence="3 5" id="KW-1133">Transmembrane helix</keyword>